<dbReference type="Proteomes" id="UP000288805">
    <property type="component" value="Unassembled WGS sequence"/>
</dbReference>
<gene>
    <name evidence="2" type="primary">POLX_652</name>
    <name evidence="2" type="ORF">CK203_033756</name>
</gene>
<dbReference type="Pfam" id="PF07727">
    <property type="entry name" value="RVT_2"/>
    <property type="match status" value="1"/>
</dbReference>
<reference evidence="2 3" key="1">
    <citation type="journal article" date="2018" name="PLoS Genet.">
        <title>Population sequencing reveals clonal diversity and ancestral inbreeding in the grapevine cultivar Chardonnay.</title>
        <authorList>
            <person name="Roach M.J."/>
            <person name="Johnson D.L."/>
            <person name="Bohlmann J."/>
            <person name="van Vuuren H.J."/>
            <person name="Jones S.J."/>
            <person name="Pretorius I.S."/>
            <person name="Schmidt S.A."/>
            <person name="Borneman A.R."/>
        </authorList>
    </citation>
    <scope>NUCLEOTIDE SEQUENCE [LARGE SCALE GENOMIC DNA]</scope>
    <source>
        <strain evidence="3">cv. Chardonnay</strain>
        <tissue evidence="2">Leaf</tissue>
    </source>
</reference>
<proteinExistence type="predicted"/>
<feature type="domain" description="Reverse transcriptase Ty1/copia-type" evidence="1">
    <location>
        <begin position="7"/>
        <end position="112"/>
    </location>
</feature>
<dbReference type="PANTHER" id="PTHR43383">
    <property type="entry name" value="NODULIN 6"/>
    <property type="match status" value="1"/>
</dbReference>
<evidence type="ECO:0000259" key="1">
    <source>
        <dbReference type="Pfam" id="PF07727"/>
    </source>
</evidence>
<organism evidence="2 3">
    <name type="scientific">Vitis vinifera</name>
    <name type="common">Grape</name>
    <dbReference type="NCBI Taxonomy" id="29760"/>
    <lineage>
        <taxon>Eukaryota</taxon>
        <taxon>Viridiplantae</taxon>
        <taxon>Streptophyta</taxon>
        <taxon>Embryophyta</taxon>
        <taxon>Tracheophyta</taxon>
        <taxon>Spermatophyta</taxon>
        <taxon>Magnoliopsida</taxon>
        <taxon>eudicotyledons</taxon>
        <taxon>Gunneridae</taxon>
        <taxon>Pentapetalae</taxon>
        <taxon>rosids</taxon>
        <taxon>Vitales</taxon>
        <taxon>Vitaceae</taxon>
        <taxon>Viteae</taxon>
        <taxon>Vitis</taxon>
    </lineage>
</organism>
<comment type="caution">
    <text evidence="2">The sequence shown here is derived from an EMBL/GenBank/DDBJ whole genome shotgun (WGS) entry which is preliminary data.</text>
</comment>
<sequence>MQALEKNETGDMVELPKGKKIVGCKWIFTIKYKADETIERYKARLEAKGFTQTYSIDYQEIFAPVAKMNTIRIILSLATNLDWSLQQFDVKNAFLHGTLEEEVYMDTPPRFSDTTSLRSLFMDLNNL</sequence>
<dbReference type="SUPFAM" id="SSF56672">
    <property type="entry name" value="DNA/RNA polymerases"/>
    <property type="match status" value="1"/>
</dbReference>
<evidence type="ECO:0000313" key="3">
    <source>
        <dbReference type="Proteomes" id="UP000288805"/>
    </source>
</evidence>
<dbReference type="InterPro" id="IPR043502">
    <property type="entry name" value="DNA/RNA_pol_sf"/>
</dbReference>
<dbReference type="PANTHER" id="PTHR43383:SF2">
    <property type="entry name" value="AMIDOHYDROLASE 2 FAMILY PROTEIN"/>
    <property type="match status" value="1"/>
</dbReference>
<dbReference type="InterPro" id="IPR013103">
    <property type="entry name" value="RVT_2"/>
</dbReference>
<evidence type="ECO:0000313" key="2">
    <source>
        <dbReference type="EMBL" id="RVW98979.1"/>
    </source>
</evidence>
<accession>A0A438IQJ4</accession>
<dbReference type="AlphaFoldDB" id="A0A438IQJ4"/>
<dbReference type="EMBL" id="QGNW01000090">
    <property type="protein sequence ID" value="RVW98979.1"/>
    <property type="molecule type" value="Genomic_DNA"/>
</dbReference>
<name>A0A438IQJ4_VITVI</name>
<protein>
    <submittedName>
        <fullName evidence="2">Retrovirus-related Pol polyprotein from transposon TNT 1-94</fullName>
    </submittedName>
</protein>